<organism evidence="1 2">
    <name type="scientific">Ophiobolus disseminans</name>
    <dbReference type="NCBI Taxonomy" id="1469910"/>
    <lineage>
        <taxon>Eukaryota</taxon>
        <taxon>Fungi</taxon>
        <taxon>Dikarya</taxon>
        <taxon>Ascomycota</taxon>
        <taxon>Pezizomycotina</taxon>
        <taxon>Dothideomycetes</taxon>
        <taxon>Pleosporomycetidae</taxon>
        <taxon>Pleosporales</taxon>
        <taxon>Pleosporineae</taxon>
        <taxon>Phaeosphaeriaceae</taxon>
        <taxon>Ophiobolus</taxon>
    </lineage>
</organism>
<keyword evidence="2" id="KW-1185">Reference proteome</keyword>
<sequence>MQTTQAIRLCFVCNASRAKHCCLCSSSVRTPYHSLSAIRYLVFHRNNHRNPRWNRQQILTYRSVGNTKSARTPPTPDKISRNDILLEILALTQRVIFHRTLG</sequence>
<reference evidence="1" key="1">
    <citation type="journal article" date="2020" name="Stud. Mycol.">
        <title>101 Dothideomycetes genomes: a test case for predicting lifestyles and emergence of pathogens.</title>
        <authorList>
            <person name="Haridas S."/>
            <person name="Albert R."/>
            <person name="Binder M."/>
            <person name="Bloem J."/>
            <person name="Labutti K."/>
            <person name="Salamov A."/>
            <person name="Andreopoulos B."/>
            <person name="Baker S."/>
            <person name="Barry K."/>
            <person name="Bills G."/>
            <person name="Bluhm B."/>
            <person name="Cannon C."/>
            <person name="Castanera R."/>
            <person name="Culley D."/>
            <person name="Daum C."/>
            <person name="Ezra D."/>
            <person name="Gonzalez J."/>
            <person name="Henrissat B."/>
            <person name="Kuo A."/>
            <person name="Liang C."/>
            <person name="Lipzen A."/>
            <person name="Lutzoni F."/>
            <person name="Magnuson J."/>
            <person name="Mondo S."/>
            <person name="Nolan M."/>
            <person name="Ohm R."/>
            <person name="Pangilinan J."/>
            <person name="Park H.-J."/>
            <person name="Ramirez L."/>
            <person name="Alfaro M."/>
            <person name="Sun H."/>
            <person name="Tritt A."/>
            <person name="Yoshinaga Y."/>
            <person name="Zwiers L.-H."/>
            <person name="Turgeon B."/>
            <person name="Goodwin S."/>
            <person name="Spatafora J."/>
            <person name="Crous P."/>
            <person name="Grigoriev I."/>
        </authorList>
    </citation>
    <scope>NUCLEOTIDE SEQUENCE</scope>
    <source>
        <strain evidence="1">CBS 113818</strain>
    </source>
</reference>
<dbReference type="Proteomes" id="UP000799424">
    <property type="component" value="Unassembled WGS sequence"/>
</dbReference>
<accession>A0A6A7A1H4</accession>
<evidence type="ECO:0000313" key="2">
    <source>
        <dbReference type="Proteomes" id="UP000799424"/>
    </source>
</evidence>
<name>A0A6A7A1H4_9PLEO</name>
<protein>
    <submittedName>
        <fullName evidence="1">Uncharacterized protein</fullName>
    </submittedName>
</protein>
<proteinExistence type="predicted"/>
<evidence type="ECO:0000313" key="1">
    <source>
        <dbReference type="EMBL" id="KAF2827172.1"/>
    </source>
</evidence>
<gene>
    <name evidence="1" type="ORF">CC86DRAFT_207792</name>
</gene>
<dbReference type="EMBL" id="MU006224">
    <property type="protein sequence ID" value="KAF2827172.1"/>
    <property type="molecule type" value="Genomic_DNA"/>
</dbReference>
<dbReference type="AlphaFoldDB" id="A0A6A7A1H4"/>